<evidence type="ECO:0000256" key="2">
    <source>
        <dbReference type="SAM" id="Phobius"/>
    </source>
</evidence>
<feature type="region of interest" description="Disordered" evidence="1">
    <location>
        <begin position="388"/>
        <end position="413"/>
    </location>
</feature>
<protein>
    <submittedName>
        <fullName evidence="4">AsmA family protein</fullName>
    </submittedName>
</protein>
<keyword evidence="2" id="KW-1133">Transmembrane helix</keyword>
<evidence type="ECO:0000313" key="5">
    <source>
        <dbReference type="Proteomes" id="UP000325606"/>
    </source>
</evidence>
<dbReference type="GO" id="GO:0090313">
    <property type="term" value="P:regulation of protein targeting to membrane"/>
    <property type="evidence" value="ECO:0007669"/>
    <property type="project" value="TreeGrafter"/>
</dbReference>
<dbReference type="InterPro" id="IPR052894">
    <property type="entry name" value="AsmA-related"/>
</dbReference>
<dbReference type="EMBL" id="CP044222">
    <property type="protein sequence ID" value="QEW05119.1"/>
    <property type="molecule type" value="Genomic_DNA"/>
</dbReference>
<keyword evidence="2" id="KW-0472">Membrane</keyword>
<dbReference type="Proteomes" id="UP000325606">
    <property type="component" value="Chromosome"/>
</dbReference>
<evidence type="ECO:0000256" key="1">
    <source>
        <dbReference type="SAM" id="MobiDB-lite"/>
    </source>
</evidence>
<evidence type="ECO:0000259" key="3">
    <source>
        <dbReference type="Pfam" id="PF05170"/>
    </source>
</evidence>
<dbReference type="PANTHER" id="PTHR30441:SF4">
    <property type="entry name" value="PROTEIN ASMA"/>
    <property type="match status" value="1"/>
</dbReference>
<proteinExistence type="predicted"/>
<feature type="domain" description="AsmA" evidence="3">
    <location>
        <begin position="1"/>
        <end position="599"/>
    </location>
</feature>
<gene>
    <name evidence="4" type="ORF">F5I99_00600</name>
</gene>
<feature type="compositionally biased region" description="Low complexity" evidence="1">
    <location>
        <begin position="393"/>
        <end position="411"/>
    </location>
</feature>
<dbReference type="RefSeq" id="WP_151053184.1">
    <property type="nucleotide sequence ID" value="NZ_CP044222.1"/>
</dbReference>
<organism evidence="4 5">
    <name type="scientific">Nitrincola iocasae</name>
    <dbReference type="NCBI Taxonomy" id="2614693"/>
    <lineage>
        <taxon>Bacteria</taxon>
        <taxon>Pseudomonadati</taxon>
        <taxon>Pseudomonadota</taxon>
        <taxon>Gammaproteobacteria</taxon>
        <taxon>Oceanospirillales</taxon>
        <taxon>Oceanospirillaceae</taxon>
        <taxon>Nitrincola</taxon>
    </lineage>
</organism>
<dbReference type="InterPro" id="IPR007844">
    <property type="entry name" value="AsmA"/>
</dbReference>
<dbReference type="AlphaFoldDB" id="A0A5J6L8Y8"/>
<keyword evidence="5" id="KW-1185">Reference proteome</keyword>
<dbReference type="Pfam" id="PF05170">
    <property type="entry name" value="AsmA"/>
    <property type="match status" value="1"/>
</dbReference>
<feature type="transmembrane region" description="Helical" evidence="2">
    <location>
        <begin position="7"/>
        <end position="26"/>
    </location>
</feature>
<accession>A0A5J6L8Y8</accession>
<evidence type="ECO:0000313" key="4">
    <source>
        <dbReference type="EMBL" id="QEW05119.1"/>
    </source>
</evidence>
<name>A0A5J6L8Y8_9GAMM</name>
<dbReference type="KEGG" id="nik:F5I99_00600"/>
<reference evidence="4 5" key="1">
    <citation type="submission" date="2019-09" db="EMBL/GenBank/DDBJ databases">
        <title>Nitrincola iocasae sp. nov., a bacterium isolated from the sediment collected at a cold seep field in South China Sea.</title>
        <authorList>
            <person name="Zhang H."/>
            <person name="Wang H."/>
            <person name="Li C."/>
        </authorList>
    </citation>
    <scope>NUCLEOTIDE SEQUENCE [LARGE SCALE GENOMIC DNA]</scope>
    <source>
        <strain evidence="4 5">KXZD1103</strain>
    </source>
</reference>
<dbReference type="GO" id="GO:0005886">
    <property type="term" value="C:plasma membrane"/>
    <property type="evidence" value="ECO:0007669"/>
    <property type="project" value="TreeGrafter"/>
</dbReference>
<keyword evidence="2" id="KW-0812">Transmembrane</keyword>
<sequence length="715" mass="76865">MKRFVKIIAAALVVLVLVVAIGLFYITSVMDPNDYKPRIEQLALDKAGLELNIEGDIAWSLYPWLGMQTGAIHIAYPDKPQLASLTSAQVSLQLMPLFSGRVEMSDLILEGFALTLSKDTDGNVNWIEPSAEATEASAHSSAEAANPATTTADIDLNIESISVQQASIQYTDLAEDTRMELSNLTLTTANVRLDQPIPTELSFNLRLFEGADAVTEAKTELDTQLLISRDLKRFNLTDSQINLQLGGSGLPPNLPAISLRSDINLNLLEEHLTIDQLSLTLGSLALQVQLSLQNFNEPDISGRIEAAPFNLKALLAELGQPPLTTQNSSALEQVGFSTQLTGDLKAISLSPLSLTLDDTQLTGSAGVNLQSGQLSLALKGNTLNADHYLPPQTAATSASGSNNTNSPTTTGWSQEEILPIDSLKAINLSLELDLEALIFEQQHINNPGISLTAAGGLINLNRLTAQLYSGQLNANGILDARTAPASTQANLQISDIQVGELLKEMADSEAVSGLFSTQAELTTRGGSIHAMINNLNGSASLSMQEGVLQGINMAQTVCQGIQTVTSLGINTQQVDKSTPFADLLGNFRIRNGIVENNDLSANLDAMLLKGQGSVDLPAQAIDYRLGFTIQENLFQQTCSVNNRLEGLELPINCKGQFDTPPAQMCRPDTSVFTQMLRQEVQRKIEERIGGSIEEQVKERIGGEESAGDLIRGLLR</sequence>
<dbReference type="PANTHER" id="PTHR30441">
    <property type="entry name" value="DUF748 DOMAIN-CONTAINING PROTEIN"/>
    <property type="match status" value="1"/>
</dbReference>